<keyword evidence="1" id="KW-0732">Signal</keyword>
<feature type="signal peptide" evidence="1">
    <location>
        <begin position="1"/>
        <end position="24"/>
    </location>
</feature>
<organism evidence="2 3">
    <name type="scientific">Kribbella turkmenica</name>
    <dbReference type="NCBI Taxonomy" id="2530375"/>
    <lineage>
        <taxon>Bacteria</taxon>
        <taxon>Bacillati</taxon>
        <taxon>Actinomycetota</taxon>
        <taxon>Actinomycetes</taxon>
        <taxon>Propionibacteriales</taxon>
        <taxon>Kribbellaceae</taxon>
        <taxon>Kribbella</taxon>
    </lineage>
</organism>
<keyword evidence="3" id="KW-1185">Reference proteome</keyword>
<dbReference type="EMBL" id="SMKR01000126">
    <property type="protein sequence ID" value="TDD18836.1"/>
    <property type="molecule type" value="Genomic_DNA"/>
</dbReference>
<evidence type="ECO:0000313" key="3">
    <source>
        <dbReference type="Proteomes" id="UP000295172"/>
    </source>
</evidence>
<name>A0A4V2YED0_9ACTN</name>
<evidence type="ECO:0000256" key="1">
    <source>
        <dbReference type="SAM" id="SignalP"/>
    </source>
</evidence>
<dbReference type="InterPro" id="IPR007343">
    <property type="entry name" value="Uncharacterised_pept_Zn_put"/>
</dbReference>
<dbReference type="AlphaFoldDB" id="A0A4V2YED0"/>
<dbReference type="OrthoDB" id="3508456at2"/>
<protein>
    <recommendedName>
        <fullName evidence="4">Neutral zinc metallopeptidase</fullName>
    </recommendedName>
</protein>
<dbReference type="RefSeq" id="WP_132324352.1">
    <property type="nucleotide sequence ID" value="NZ_SMKR01000126.1"/>
</dbReference>
<proteinExistence type="predicted"/>
<dbReference type="PROSITE" id="PS51318">
    <property type="entry name" value="TAT"/>
    <property type="match status" value="1"/>
</dbReference>
<dbReference type="InterPro" id="IPR006311">
    <property type="entry name" value="TAT_signal"/>
</dbReference>
<accession>A0A4V2YED0</accession>
<dbReference type="Proteomes" id="UP000295172">
    <property type="component" value="Unassembled WGS sequence"/>
</dbReference>
<reference evidence="2 3" key="1">
    <citation type="submission" date="2019-02" db="EMBL/GenBank/DDBJ databases">
        <title>Draft genome sequences of novel Actinobacteria.</title>
        <authorList>
            <person name="Sahin N."/>
            <person name="Ay H."/>
            <person name="Saygin H."/>
        </authorList>
    </citation>
    <scope>NUCLEOTIDE SEQUENCE [LARGE SCALE GENOMIC DNA]</scope>
    <source>
        <strain evidence="2 3">16K104</strain>
    </source>
</reference>
<sequence length="313" mass="33986">MVNLSRSKLRGLAGVAALAGFAVAALPAAQAVPAASTATPPAPVFGEPAGTATSVQGTETFSTAAYNSRTALQTVRYNKLYSTGAVPPSKCPEVNVSLRTTAGVQSYLTQLWSCSYYSWAAPLRAAGAAYKTKPTLIVHNHSKLTTYCGVVSGATAYYCGYQNGQIYMPAYVISNLWRQSPTYARAYATNTLAHEYGHHVQYLTGILNASWWRQRAFSTHSARLEESRRRELQASCLGSASIGANKRYYPMSTGLYAQWKWLVEHSGDQPGQLRDHGSPANHGWWSHAGFYAASTKTYASRCNTWNSQASRVS</sequence>
<evidence type="ECO:0008006" key="4">
    <source>
        <dbReference type="Google" id="ProtNLM"/>
    </source>
</evidence>
<evidence type="ECO:0000313" key="2">
    <source>
        <dbReference type="EMBL" id="TDD18836.1"/>
    </source>
</evidence>
<dbReference type="Pfam" id="PF04228">
    <property type="entry name" value="Zn_peptidase"/>
    <property type="match status" value="1"/>
</dbReference>
<comment type="caution">
    <text evidence="2">The sequence shown here is derived from an EMBL/GenBank/DDBJ whole genome shotgun (WGS) entry which is preliminary data.</text>
</comment>
<feature type="chain" id="PRO_5039457051" description="Neutral zinc metallopeptidase" evidence="1">
    <location>
        <begin position="25"/>
        <end position="313"/>
    </location>
</feature>
<gene>
    <name evidence="2" type="ORF">E1218_25305</name>
</gene>